<evidence type="ECO:0000256" key="1">
    <source>
        <dbReference type="ARBA" id="ARBA00004418"/>
    </source>
</evidence>
<dbReference type="Pfam" id="PF07813">
    <property type="entry name" value="LTXXQ"/>
    <property type="match status" value="1"/>
</dbReference>
<accession>A0A1S1HQH6</accession>
<dbReference type="GeneID" id="92280923"/>
<gene>
    <name evidence="7" type="ORF">A3Q29_10920</name>
    <name evidence="6" type="ORF">RG298_003199</name>
</gene>
<dbReference type="OrthoDB" id="6505017at2"/>
<feature type="signal peptide" evidence="5">
    <location>
        <begin position="1"/>
        <end position="26"/>
    </location>
</feature>
<dbReference type="InterPro" id="IPR012899">
    <property type="entry name" value="LTXXQ"/>
</dbReference>
<dbReference type="PANTHER" id="PTHR38102:SF2">
    <property type="entry name" value="PERIPLASMIC PROTEIN CPXP"/>
    <property type="match status" value="1"/>
</dbReference>
<dbReference type="GO" id="GO:0051082">
    <property type="term" value="F:unfolded protein binding"/>
    <property type="evidence" value="ECO:0007669"/>
    <property type="project" value="TreeGrafter"/>
</dbReference>
<protein>
    <submittedName>
        <fullName evidence="6">Spy/CpxP family protein refolding chaperone</fullName>
    </submittedName>
</protein>
<dbReference type="RefSeq" id="WP_070929933.1">
    <property type="nucleotide sequence ID" value="NZ_CANMXG010000007.1"/>
</dbReference>
<keyword evidence="3 5" id="KW-0732">Signal</keyword>
<dbReference type="EMBL" id="LVIE01000223">
    <property type="protein sequence ID" value="OHT22620.1"/>
    <property type="molecule type" value="Genomic_DNA"/>
</dbReference>
<dbReference type="PIRSF" id="PIRSF034445">
    <property type="entry name" value="CpxP_Spy"/>
    <property type="match status" value="1"/>
</dbReference>
<evidence type="ECO:0000313" key="7">
    <source>
        <dbReference type="EMBL" id="OHT22620.1"/>
    </source>
</evidence>
<reference evidence="6" key="2">
    <citation type="submission" date="2024-02" db="EMBL/GenBank/DDBJ databases">
        <authorList>
            <consortium name="Clinical and Environmental Microbiology Branch: Whole genome sequencing antimicrobial resistance pathogens in the healthcare setting"/>
        </authorList>
    </citation>
    <scope>NUCLEOTIDE SEQUENCE</scope>
    <source>
        <strain evidence="6">2021GO-0154</strain>
    </source>
</reference>
<evidence type="ECO:0000256" key="5">
    <source>
        <dbReference type="SAM" id="SignalP"/>
    </source>
</evidence>
<comment type="subcellular location">
    <subcellularLocation>
        <location evidence="1">Periplasm</location>
    </subcellularLocation>
</comment>
<evidence type="ECO:0000313" key="6">
    <source>
        <dbReference type="EMBL" id="EMJ5135446.1"/>
    </source>
</evidence>
<keyword evidence="8" id="KW-1185">Reference proteome</keyword>
<evidence type="ECO:0000256" key="3">
    <source>
        <dbReference type="ARBA" id="ARBA00022729"/>
    </source>
</evidence>
<dbReference type="PANTHER" id="PTHR38102">
    <property type="entry name" value="PERIPLASMIC CHAPERONE SPY"/>
    <property type="match status" value="1"/>
</dbReference>
<keyword evidence="4" id="KW-0574">Periplasm</keyword>
<dbReference type="InterPro" id="IPR052211">
    <property type="entry name" value="Cpx_auxiliary_protein"/>
</dbReference>
<evidence type="ECO:0000313" key="8">
    <source>
        <dbReference type="Proteomes" id="UP000179588"/>
    </source>
</evidence>
<evidence type="ECO:0000256" key="2">
    <source>
        <dbReference type="ARBA" id="ARBA00008441"/>
    </source>
</evidence>
<organism evidence="7 8">
    <name type="scientific">Providencia stuartii</name>
    <dbReference type="NCBI Taxonomy" id="588"/>
    <lineage>
        <taxon>Bacteria</taxon>
        <taxon>Pseudomonadati</taxon>
        <taxon>Pseudomonadota</taxon>
        <taxon>Gammaproteobacteria</taxon>
        <taxon>Enterobacterales</taxon>
        <taxon>Morganellaceae</taxon>
        <taxon>Providencia</taxon>
    </lineage>
</organism>
<name>A0A1S1HQH6_PROST</name>
<dbReference type="AlphaFoldDB" id="A0A1S1HQH6"/>
<dbReference type="GO" id="GO:0030288">
    <property type="term" value="C:outer membrane-bounded periplasmic space"/>
    <property type="evidence" value="ECO:0007669"/>
    <property type="project" value="TreeGrafter"/>
</dbReference>
<sequence length="180" mass="20786">MQRTSQTTVKLVLASAFIIGSVTAFGDTPESVQQTGDTSSPLMLQMQNESASSVPVMTQLQHYELFGSEERTSTFMFNGITLNEKQRQQLRDLMATQRRYQFDNPVSVQEREALHNLIVADDFDEKAIREQLEKSLQKELNQRVEMARIHHELYQLLTPEQKAQLEKIHQQKMSQFQALQ</sequence>
<reference evidence="7 8" key="1">
    <citation type="submission" date="2016-03" db="EMBL/GenBank/DDBJ databases">
        <title>Genome sequence of Providencia stuartii strain, isolated from the salivary glands of larval Lucilia sericata.</title>
        <authorList>
            <person name="Yuan Y."/>
            <person name="Zhang Y."/>
            <person name="Fu S."/>
            <person name="Crippen T.L."/>
            <person name="Visi D."/>
            <person name="Benbow M.E."/>
            <person name="Allen M."/>
            <person name="Tomberlin J.K."/>
            <person name="Sze S.-H."/>
            <person name="Tarone A.M."/>
        </authorList>
    </citation>
    <scope>NUCLEOTIDE SEQUENCE [LARGE SCALE GENOMIC DNA]</scope>
    <source>
        <strain evidence="7 8">Crippen</strain>
    </source>
</reference>
<feature type="chain" id="PRO_5042688860" evidence="5">
    <location>
        <begin position="27"/>
        <end position="180"/>
    </location>
</feature>
<comment type="similarity">
    <text evidence="2">Belongs to the CpxP/Spy family.</text>
</comment>
<proteinExistence type="inferred from homology"/>
<dbReference type="Gene3D" id="1.20.120.1490">
    <property type="match status" value="1"/>
</dbReference>
<dbReference type="Proteomes" id="UP000179588">
    <property type="component" value="Unassembled WGS sequence"/>
</dbReference>
<dbReference type="CDD" id="cd09916">
    <property type="entry name" value="CpxP_like"/>
    <property type="match status" value="1"/>
</dbReference>
<dbReference type="EMBL" id="ABMABF030000011">
    <property type="protein sequence ID" value="EMJ5135446.1"/>
    <property type="molecule type" value="Genomic_DNA"/>
</dbReference>
<evidence type="ECO:0000256" key="4">
    <source>
        <dbReference type="ARBA" id="ARBA00022764"/>
    </source>
</evidence>
<comment type="caution">
    <text evidence="7">The sequence shown here is derived from an EMBL/GenBank/DDBJ whole genome shotgun (WGS) entry which is preliminary data.</text>
</comment>